<dbReference type="EMBL" id="JALZWP010000030">
    <property type="protein sequence ID" value="MCL1630223.1"/>
    <property type="molecule type" value="Genomic_DNA"/>
</dbReference>
<evidence type="ECO:0000313" key="1">
    <source>
        <dbReference type="EMBL" id="MCL1630223.1"/>
    </source>
</evidence>
<evidence type="ECO:0000313" key="2">
    <source>
        <dbReference type="Proteomes" id="UP001202550"/>
    </source>
</evidence>
<sequence length="331" mass="36884">MDSQVKLIAHKAVAATSATRWIEYGKAHREHLAVAQIVVEMFSSDTPPYLNLSGLLSHIPYLRDLLEEEVFVDALAKYAPRMKVPEIKKLTLDDIPRDFISLSHATGGLWKTLHEHLDDLLGAVEQQAWQGHIEEMDHTAVMLLEKLDASGCQLDAGVFRKPFVNAVKRVLSGECEIEAADGALDTLLLALDKSYHEDVWRSLREGISNVSATSLAHAMVLCPKLISNVAQRGDRIMQAEKDNVLRHILVPALEGRHSDALRIFVGMGYSKLKDFQNAAQDSTTAMVEGAWKSFSDSDVDRNLTRELSEALFGKRKAKSILDPSFWLPFSK</sequence>
<dbReference type="RefSeq" id="WP_249060880.1">
    <property type="nucleotide sequence ID" value="NZ_JALZWP010000030.1"/>
</dbReference>
<gene>
    <name evidence="1" type="ORF">M3N55_16015</name>
</gene>
<dbReference type="Proteomes" id="UP001202550">
    <property type="component" value="Unassembled WGS sequence"/>
</dbReference>
<reference evidence="1 2" key="1">
    <citation type="submission" date="2022-05" db="EMBL/GenBank/DDBJ databases">
        <title>Seasonal and diel survey of microbial diversity of the Tyrrhenian coast.</title>
        <authorList>
            <person name="Gattoni G."/>
            <person name="Corral P."/>
        </authorList>
    </citation>
    <scope>NUCLEOTIDE SEQUENCE [LARGE SCALE GENOMIC DNA]</scope>
    <source>
        <strain evidence="1 2">V10</strain>
    </source>
</reference>
<name>A0ABT0M6E7_9RHOB</name>
<organism evidence="1 2">
    <name type="scientific">Roseinatronobacter domitianus</name>
    <dbReference type="NCBI Taxonomy" id="2940293"/>
    <lineage>
        <taxon>Bacteria</taxon>
        <taxon>Pseudomonadati</taxon>
        <taxon>Pseudomonadota</taxon>
        <taxon>Alphaproteobacteria</taxon>
        <taxon>Rhodobacterales</taxon>
        <taxon>Paracoccaceae</taxon>
        <taxon>Roseinatronobacter</taxon>
    </lineage>
</organism>
<proteinExistence type="predicted"/>
<comment type="caution">
    <text evidence="1">The sequence shown here is derived from an EMBL/GenBank/DDBJ whole genome shotgun (WGS) entry which is preliminary data.</text>
</comment>
<accession>A0ABT0M6E7</accession>
<keyword evidence="2" id="KW-1185">Reference proteome</keyword>
<protein>
    <submittedName>
        <fullName evidence="1">Uncharacterized protein</fullName>
    </submittedName>
</protein>